<dbReference type="Proteomes" id="UP000284379">
    <property type="component" value="Unassembled WGS sequence"/>
</dbReference>
<name>A0A413VIF6_9BACE</name>
<evidence type="ECO:0000313" key="1">
    <source>
        <dbReference type="EMBL" id="RHB33358.1"/>
    </source>
</evidence>
<dbReference type="InterPro" id="IPR042278">
    <property type="entry name" value="Mfa-like_1_N"/>
</dbReference>
<protein>
    <submittedName>
        <fullName evidence="1">Fimbrillin family protein</fullName>
    </submittedName>
</protein>
<dbReference type="Gene3D" id="2.60.40.2630">
    <property type="match status" value="1"/>
</dbReference>
<reference evidence="1 2" key="1">
    <citation type="submission" date="2018-08" db="EMBL/GenBank/DDBJ databases">
        <title>A genome reference for cultivated species of the human gut microbiota.</title>
        <authorList>
            <person name="Zou Y."/>
            <person name="Xue W."/>
            <person name="Luo G."/>
        </authorList>
    </citation>
    <scope>NUCLEOTIDE SEQUENCE [LARGE SCALE GENOMIC DNA]</scope>
    <source>
        <strain evidence="1 2">AM40-30BH</strain>
    </source>
</reference>
<gene>
    <name evidence="1" type="ORF">DW888_16005</name>
</gene>
<dbReference type="Pfam" id="PF13149">
    <property type="entry name" value="Mfa_like_1"/>
    <property type="match status" value="1"/>
</dbReference>
<dbReference type="AlphaFoldDB" id="A0A413VIF6"/>
<evidence type="ECO:0000313" key="2">
    <source>
        <dbReference type="Proteomes" id="UP000284379"/>
    </source>
</evidence>
<sequence>MFLNRYYPDFIDNAKIQKQLMKRISFMIVCIIVCVGCTDNDGYTGRQYEEGDTSSLQIFSVTVDEAAGVSTRGTEALAEGSSIGIYLQGTKKDGKTECDPIFNRHYKHTAKGWGPTVPNDTIYLYQEKAQVSAYYPYDTNMKYTGISYDEETGTETGRTDYPEMIPLTTQPYDALKELFIDIHSEADLWNRKVKFNLTHAYSRLKLSIVRGSDYPLSICKLSSVVLSNDSLFSKGVLDMTDRKVKILPDDLYRKEIGQYAVPASCGTGSSLPYEFNDVDTKYEIDLLVVPTQLKPDPSDETKGLAIVVNVGGLPATVMVPLKDLSGLERGKEYTISMLLNGVELSSPMVTVTGWDEKVLNGGVDYEPVPQPK</sequence>
<accession>A0A413VIF6</accession>
<dbReference type="Gene3D" id="2.60.40.2620">
    <property type="entry name" value="Fimbrillin-like"/>
    <property type="match status" value="1"/>
</dbReference>
<dbReference type="EMBL" id="QSGO01000016">
    <property type="protein sequence ID" value="RHB33358.1"/>
    <property type="molecule type" value="Genomic_DNA"/>
</dbReference>
<dbReference type="InterPro" id="IPR025049">
    <property type="entry name" value="Mfa-like_1"/>
</dbReference>
<comment type="caution">
    <text evidence="1">The sequence shown here is derived from an EMBL/GenBank/DDBJ whole genome shotgun (WGS) entry which is preliminary data.</text>
</comment>
<organism evidence="1 2">
    <name type="scientific">Bacteroides nordii</name>
    <dbReference type="NCBI Taxonomy" id="291645"/>
    <lineage>
        <taxon>Bacteria</taxon>
        <taxon>Pseudomonadati</taxon>
        <taxon>Bacteroidota</taxon>
        <taxon>Bacteroidia</taxon>
        <taxon>Bacteroidales</taxon>
        <taxon>Bacteroidaceae</taxon>
        <taxon>Bacteroides</taxon>
    </lineage>
</organism>
<dbReference type="CDD" id="cd13120">
    <property type="entry name" value="BF2867_like_N"/>
    <property type="match status" value="1"/>
</dbReference>
<proteinExistence type="predicted"/>
<dbReference type="CDD" id="cd13121">
    <property type="entry name" value="BF2867_like_C"/>
    <property type="match status" value="1"/>
</dbReference>